<dbReference type="Proteomes" id="UP000619976">
    <property type="component" value="Unassembled WGS sequence"/>
</dbReference>
<keyword evidence="1" id="KW-1133">Transmembrane helix</keyword>
<evidence type="ECO:0000256" key="1">
    <source>
        <dbReference type="SAM" id="Phobius"/>
    </source>
</evidence>
<evidence type="ECO:0000313" key="2">
    <source>
        <dbReference type="EMBL" id="MBJ2118763.1"/>
    </source>
</evidence>
<gene>
    <name evidence="2" type="ORF">JFQ69_13965</name>
</gene>
<organism evidence="2 3">
    <name type="scientific">Proteus penneri</name>
    <dbReference type="NCBI Taxonomy" id="102862"/>
    <lineage>
        <taxon>Bacteria</taxon>
        <taxon>Pseudomonadati</taxon>
        <taxon>Pseudomonadota</taxon>
        <taxon>Gammaproteobacteria</taxon>
        <taxon>Enterobacterales</taxon>
        <taxon>Morganellaceae</taxon>
        <taxon>Proteus</taxon>
    </lineage>
</organism>
<feature type="transmembrane region" description="Helical" evidence="1">
    <location>
        <begin position="143"/>
        <end position="162"/>
    </location>
</feature>
<proteinExistence type="predicted"/>
<reference evidence="2 3" key="1">
    <citation type="submission" date="2020-12" db="EMBL/GenBank/DDBJ databases">
        <title>Enhanced detection system for hospital associated transmission using whole genome sequencing surveillance.</title>
        <authorList>
            <person name="Harrison L.H."/>
            <person name="Van Tyne D."/>
            <person name="Marsh J.W."/>
            <person name="Griffith M.P."/>
            <person name="Snyder D.J."/>
            <person name="Cooper V.S."/>
            <person name="Mustapha M."/>
        </authorList>
    </citation>
    <scope>NUCLEOTIDE SEQUENCE [LARGE SCALE GENOMIC DNA]</scope>
    <source>
        <strain evidence="2 3">PR00195</strain>
    </source>
</reference>
<sequence length="166" mass="19126">MSEKKINLDTKVETVQAHLDIESKAVQTHLSFLQDIISRLSDKSSTCKNWCITLTSAFILLSLRLENGSKYILLSYIPIFLFALLNLYYIYLEKSIRDQYDGFIRKLHKDEVTVSDIYKINVKSKENCDCCQWKSTIVSPSILIFYLPLFIINIIITLLIFCGGKA</sequence>
<feature type="transmembrane region" description="Helical" evidence="1">
    <location>
        <begin position="71"/>
        <end position="91"/>
    </location>
</feature>
<keyword evidence="3" id="KW-1185">Reference proteome</keyword>
<protein>
    <submittedName>
        <fullName evidence="2">Uncharacterized protein</fullName>
    </submittedName>
</protein>
<dbReference type="EMBL" id="JAEKCB010000007">
    <property type="protein sequence ID" value="MBJ2118763.1"/>
    <property type="molecule type" value="Genomic_DNA"/>
</dbReference>
<dbReference type="RefSeq" id="WP_161727256.1">
    <property type="nucleotide sequence ID" value="NZ_JAEKCB010000007.1"/>
</dbReference>
<accession>A0ABS0W641</accession>
<evidence type="ECO:0000313" key="3">
    <source>
        <dbReference type="Proteomes" id="UP000619976"/>
    </source>
</evidence>
<keyword evidence="1" id="KW-0472">Membrane</keyword>
<keyword evidence="1" id="KW-0812">Transmembrane</keyword>
<name>A0ABS0W641_9GAMM</name>
<comment type="caution">
    <text evidence="2">The sequence shown here is derived from an EMBL/GenBank/DDBJ whole genome shotgun (WGS) entry which is preliminary data.</text>
</comment>